<dbReference type="Pfam" id="PF01934">
    <property type="entry name" value="HepT-like"/>
    <property type="match status" value="1"/>
</dbReference>
<dbReference type="GO" id="GO:0110001">
    <property type="term" value="C:toxin-antitoxin complex"/>
    <property type="evidence" value="ECO:0007669"/>
    <property type="project" value="InterPro"/>
</dbReference>
<dbReference type="AlphaFoldDB" id="A0A1F5ZUB9"/>
<evidence type="ECO:0000313" key="5">
    <source>
        <dbReference type="EMBL" id="OGG16021.1"/>
    </source>
</evidence>
<dbReference type="InterPro" id="IPR052379">
    <property type="entry name" value="Type_VII_TA_RNase"/>
</dbReference>
<accession>A0A1F5ZUB9</accession>
<dbReference type="Gene3D" id="1.20.120.580">
    <property type="entry name" value="bsu32300-like"/>
    <property type="match status" value="1"/>
</dbReference>
<dbReference type="STRING" id="1798382.A3D77_03195"/>
<dbReference type="PANTHER" id="PTHR33397">
    <property type="entry name" value="UPF0331 PROTEIN YUTE"/>
    <property type="match status" value="1"/>
</dbReference>
<evidence type="ECO:0008006" key="7">
    <source>
        <dbReference type="Google" id="ProtNLM"/>
    </source>
</evidence>
<keyword evidence="1" id="KW-1277">Toxin-antitoxin system</keyword>
<protein>
    <recommendedName>
        <fullName evidence="7">DUF86 domain-containing protein</fullName>
    </recommendedName>
</protein>
<dbReference type="InterPro" id="IPR008201">
    <property type="entry name" value="HepT-like"/>
</dbReference>
<dbReference type="GO" id="GO:0004540">
    <property type="term" value="F:RNA nuclease activity"/>
    <property type="evidence" value="ECO:0007669"/>
    <property type="project" value="InterPro"/>
</dbReference>
<gene>
    <name evidence="5" type="ORF">A3D77_03195</name>
</gene>
<dbReference type="Proteomes" id="UP000176923">
    <property type="component" value="Unassembled WGS sequence"/>
</dbReference>
<evidence type="ECO:0000313" key="6">
    <source>
        <dbReference type="Proteomes" id="UP000176923"/>
    </source>
</evidence>
<dbReference type="NCBIfam" id="NF047751">
    <property type="entry name" value="HepT_toxin"/>
    <property type="match status" value="1"/>
</dbReference>
<dbReference type="EMBL" id="MFJL01000016">
    <property type="protein sequence ID" value="OGG16021.1"/>
    <property type="molecule type" value="Genomic_DNA"/>
</dbReference>
<organism evidence="5 6">
    <name type="scientific">Candidatus Gottesmanbacteria bacterium RIFCSPHIGHO2_02_FULL_39_11</name>
    <dbReference type="NCBI Taxonomy" id="1798382"/>
    <lineage>
        <taxon>Bacteria</taxon>
        <taxon>Candidatus Gottesmaniibacteriota</taxon>
    </lineage>
</organism>
<dbReference type="GO" id="GO:0016787">
    <property type="term" value="F:hydrolase activity"/>
    <property type="evidence" value="ECO:0007669"/>
    <property type="project" value="UniProtKB-KW"/>
</dbReference>
<dbReference type="PANTHER" id="PTHR33397:SF3">
    <property type="entry name" value="MRNA NUCLEASE HEPT"/>
    <property type="match status" value="1"/>
</dbReference>
<evidence type="ECO:0000256" key="2">
    <source>
        <dbReference type="ARBA" id="ARBA00022722"/>
    </source>
</evidence>
<name>A0A1F5ZUB9_9BACT</name>
<proteinExistence type="inferred from homology"/>
<comment type="caution">
    <text evidence="5">The sequence shown here is derived from an EMBL/GenBank/DDBJ whole genome shotgun (WGS) entry which is preliminary data.</text>
</comment>
<evidence type="ECO:0000256" key="4">
    <source>
        <dbReference type="ARBA" id="ARBA00024207"/>
    </source>
</evidence>
<comment type="similarity">
    <text evidence="4">Belongs to the HepT RNase toxin family.</text>
</comment>
<evidence type="ECO:0000256" key="3">
    <source>
        <dbReference type="ARBA" id="ARBA00022801"/>
    </source>
</evidence>
<reference evidence="5 6" key="1">
    <citation type="journal article" date="2016" name="Nat. Commun.">
        <title>Thousands of microbial genomes shed light on interconnected biogeochemical processes in an aquifer system.</title>
        <authorList>
            <person name="Anantharaman K."/>
            <person name="Brown C.T."/>
            <person name="Hug L.A."/>
            <person name="Sharon I."/>
            <person name="Castelle C.J."/>
            <person name="Probst A.J."/>
            <person name="Thomas B.C."/>
            <person name="Singh A."/>
            <person name="Wilkins M.J."/>
            <person name="Karaoz U."/>
            <person name="Brodie E.L."/>
            <person name="Williams K.H."/>
            <person name="Hubbard S.S."/>
            <person name="Banfield J.F."/>
        </authorList>
    </citation>
    <scope>NUCLEOTIDE SEQUENCE [LARGE SCALE GENOMIC DNA]</scope>
</reference>
<dbReference type="InterPro" id="IPR037038">
    <property type="entry name" value="HepT-like_sf"/>
</dbReference>
<evidence type="ECO:0000256" key="1">
    <source>
        <dbReference type="ARBA" id="ARBA00022649"/>
    </source>
</evidence>
<keyword evidence="2" id="KW-0540">Nuclease</keyword>
<sequence length="152" mass="17359">MTKNVLEKDIITVRMSGIEKEISELEKLGKQPLAEFQNGDGYKLAQYHLHRALEGVFNITSHILSRIPGSSVSGYRQMAVSLGEAEIVPKDFAQKNLSNMAKYRNRLVHFYAEITPKELYEIIHSNLLDFDIFLSSVKKVLENPKQFGLYVE</sequence>
<keyword evidence="3" id="KW-0378">Hydrolase</keyword>